<feature type="region of interest" description="Disordered" evidence="2">
    <location>
        <begin position="1"/>
        <end position="28"/>
    </location>
</feature>
<keyword evidence="1" id="KW-0175">Coiled coil</keyword>
<organism evidence="3 4">
    <name type="scientific">Mycobacterium phage VasuNzinga</name>
    <dbReference type="NCBI Taxonomy" id="2301620"/>
    <lineage>
        <taxon>Viruses</taxon>
        <taxon>Duplodnaviria</taxon>
        <taxon>Heunggongvirae</taxon>
        <taxon>Uroviricota</taxon>
        <taxon>Caudoviricetes</taxon>
        <taxon>Marvinvirus</taxon>
        <taxon>Marvinvirus marvin</taxon>
    </lineage>
</organism>
<accession>A0A385UK53</accession>
<evidence type="ECO:0000256" key="1">
    <source>
        <dbReference type="SAM" id="Coils"/>
    </source>
</evidence>
<sequence>MTDGVVPGGGGALPARRPAPPQQVPPRADWDANKVTLLLLELSRQLQQLNDQLDQFETDAVEKAEELNQAWLKAFINADGPQYLRKAIADRDTHEQRLAAELAKVMVRGQKRKIEVLRERIGVGRTVASSLRAELELERAR</sequence>
<feature type="compositionally biased region" description="Gly residues" evidence="2">
    <location>
        <begin position="1"/>
        <end position="12"/>
    </location>
</feature>
<evidence type="ECO:0000313" key="4">
    <source>
        <dbReference type="Proteomes" id="UP000277768"/>
    </source>
</evidence>
<proteinExistence type="predicted"/>
<evidence type="ECO:0000313" key="3">
    <source>
        <dbReference type="EMBL" id="AYB70699.1"/>
    </source>
</evidence>
<dbReference type="Proteomes" id="UP000277768">
    <property type="component" value="Segment"/>
</dbReference>
<dbReference type="EMBL" id="MH727562">
    <property type="protein sequence ID" value="AYB70699.1"/>
    <property type="molecule type" value="Genomic_DNA"/>
</dbReference>
<evidence type="ECO:0000256" key="2">
    <source>
        <dbReference type="SAM" id="MobiDB-lite"/>
    </source>
</evidence>
<protein>
    <submittedName>
        <fullName evidence="3">Uncharacterized protein</fullName>
    </submittedName>
</protein>
<feature type="coiled-coil region" evidence="1">
    <location>
        <begin position="32"/>
        <end position="66"/>
    </location>
</feature>
<gene>
    <name evidence="3" type="primary">67</name>
    <name evidence="3" type="ORF">SEA_VASUNZINGA_67</name>
</gene>
<reference evidence="3 4" key="1">
    <citation type="submission" date="2018-08" db="EMBL/GenBank/DDBJ databases">
        <authorList>
            <person name="Arabshahi J."/>
            <person name="Bell S."/>
            <person name="Berglund Z."/>
            <person name="Carrithers M."/>
            <person name="Carroll C."/>
            <person name="Chan J."/>
            <person name="Cushing H."/>
            <person name="Falender Z."/>
            <person name="Fitzgerald K."/>
            <person name="Flynn H."/>
            <person name="Gao Z."/>
            <person name="Gaskin E."/>
            <person name="Greene J."/>
            <person name="Gupta S."/>
            <person name="Hamlin J."/>
            <person name="Harrell D."/>
            <person name="Haskins E."/>
            <person name="Hong Y."/>
            <person name="Kerstiens E."/>
            <person name="Kikla A."/>
            <person name="Krampen J."/>
            <person name="Ku M."/>
            <person name="Kuchta V."/>
            <person name="Lang E."/>
            <person name="Larson A."/>
            <person name="Lin C.F."/>
            <person name="Martineau K."/>
            <person name="McCool M."/>
            <person name="McCormick S."/>
            <person name="Miller C."/>
            <person name="Misicko E."/>
            <person name="Nagy C."/>
            <person name="Novak L."/>
            <person name="Otero A."/>
            <person name="Park A."/>
            <person name="Ram C."/>
            <person name="Ravichandran V."/>
            <person name="Reuhs M."/>
            <person name="Riedel J."/>
            <person name="Rosen J."/>
            <person name="Russo J."/>
            <person name="Sanchez C."/>
            <person name="Shank E."/>
            <person name="Shao A."/>
            <person name="Shapiro G."/>
            <person name="Shoaf T."/>
            <person name="Smith G."/>
            <person name="Spiritoso H."/>
            <person name="Yu Z.H."/>
            <person name="Zhang Z."/>
            <person name="Girish V."/>
            <person name="Walker N."/>
            <person name="Li Y."/>
            <person name="Clase K.L."/>
            <person name="Garlena R.A."/>
            <person name="Russell D.A."/>
            <person name="Pope W.H."/>
            <person name="Jacobs-Sera D."/>
            <person name="Hatfull G.F."/>
        </authorList>
    </citation>
    <scope>NUCLEOTIDE SEQUENCE [LARGE SCALE GENOMIC DNA]</scope>
</reference>
<name>A0A385UK53_9CAUD</name>